<organism evidence="1 2">
    <name type="scientific">Panagrolaimus sp. PS1159</name>
    <dbReference type="NCBI Taxonomy" id="55785"/>
    <lineage>
        <taxon>Eukaryota</taxon>
        <taxon>Metazoa</taxon>
        <taxon>Ecdysozoa</taxon>
        <taxon>Nematoda</taxon>
        <taxon>Chromadorea</taxon>
        <taxon>Rhabditida</taxon>
        <taxon>Tylenchina</taxon>
        <taxon>Panagrolaimomorpha</taxon>
        <taxon>Panagrolaimoidea</taxon>
        <taxon>Panagrolaimidae</taxon>
        <taxon>Panagrolaimus</taxon>
    </lineage>
</organism>
<accession>A0AC35G7F0</accession>
<dbReference type="Proteomes" id="UP000887580">
    <property type="component" value="Unplaced"/>
</dbReference>
<evidence type="ECO:0000313" key="2">
    <source>
        <dbReference type="WBParaSite" id="PS1159_v2.g24727.t1"/>
    </source>
</evidence>
<reference evidence="2" key="1">
    <citation type="submission" date="2022-11" db="UniProtKB">
        <authorList>
            <consortium name="WormBaseParasite"/>
        </authorList>
    </citation>
    <scope>IDENTIFICATION</scope>
</reference>
<dbReference type="WBParaSite" id="PS1159_v2.g24727.t1">
    <property type="protein sequence ID" value="PS1159_v2.g24727.t1"/>
    <property type="gene ID" value="PS1159_v2.g24727"/>
</dbReference>
<sequence>MDINYLKRKPESLRAYYKFLSDVAWDDLNNRIVFVFVDELELLALETSTFVCTLTKNNESIATEIHQNFQIFYNNLINSKHGTKFRDHEYMLEIVRIWKEYEESEYEDEDAPTLKDLYTENEIHSLLTDQSDPVIQKLMQYFGQGSSSERTRKYDGGDPPLTHDNDDFIEY</sequence>
<evidence type="ECO:0000313" key="1">
    <source>
        <dbReference type="Proteomes" id="UP000887580"/>
    </source>
</evidence>
<name>A0AC35G7F0_9BILA</name>
<proteinExistence type="predicted"/>
<protein>
    <submittedName>
        <fullName evidence="2">Uncharacterized protein</fullName>
    </submittedName>
</protein>